<feature type="non-terminal residue" evidence="1">
    <location>
        <position position="1"/>
    </location>
</feature>
<proteinExistence type="predicted"/>
<dbReference type="EMBL" id="AP015043">
    <property type="protein sequence ID" value="BAU00441.1"/>
    <property type="molecule type" value="Genomic_DNA"/>
</dbReference>
<accession>A0A0S3T5B6</accession>
<dbReference type="Proteomes" id="UP000291084">
    <property type="component" value="Chromosome 10"/>
</dbReference>
<reference evidence="1 2" key="1">
    <citation type="journal article" date="2015" name="Sci. Rep.">
        <title>The power of single molecule real-time sequencing technology in the de novo assembly of a eukaryotic genome.</title>
        <authorList>
            <person name="Sakai H."/>
            <person name="Naito K."/>
            <person name="Ogiso-Tanaka E."/>
            <person name="Takahashi Y."/>
            <person name="Iseki K."/>
            <person name="Muto C."/>
            <person name="Satou K."/>
            <person name="Teruya K."/>
            <person name="Shiroma A."/>
            <person name="Shimoji M."/>
            <person name="Hirano T."/>
            <person name="Itoh T."/>
            <person name="Kaga A."/>
            <person name="Tomooka N."/>
        </authorList>
    </citation>
    <scope>NUCLEOTIDE SEQUENCE [LARGE SCALE GENOMIC DNA]</scope>
    <source>
        <strain evidence="2">cv. Shumari</strain>
    </source>
</reference>
<evidence type="ECO:0000313" key="2">
    <source>
        <dbReference type="Proteomes" id="UP000291084"/>
    </source>
</evidence>
<protein>
    <submittedName>
        <fullName evidence="1">Uncharacterized protein</fullName>
    </submittedName>
</protein>
<dbReference type="AlphaFoldDB" id="A0A0S3T5B6"/>
<name>A0A0S3T5B6_PHAAN</name>
<organism evidence="1 2">
    <name type="scientific">Vigna angularis var. angularis</name>
    <dbReference type="NCBI Taxonomy" id="157739"/>
    <lineage>
        <taxon>Eukaryota</taxon>
        <taxon>Viridiplantae</taxon>
        <taxon>Streptophyta</taxon>
        <taxon>Embryophyta</taxon>
        <taxon>Tracheophyta</taxon>
        <taxon>Spermatophyta</taxon>
        <taxon>Magnoliopsida</taxon>
        <taxon>eudicotyledons</taxon>
        <taxon>Gunneridae</taxon>
        <taxon>Pentapetalae</taxon>
        <taxon>rosids</taxon>
        <taxon>fabids</taxon>
        <taxon>Fabales</taxon>
        <taxon>Fabaceae</taxon>
        <taxon>Papilionoideae</taxon>
        <taxon>50 kb inversion clade</taxon>
        <taxon>NPAAA clade</taxon>
        <taxon>indigoferoid/millettioid clade</taxon>
        <taxon>Phaseoleae</taxon>
        <taxon>Vigna</taxon>
    </lineage>
</organism>
<evidence type="ECO:0000313" key="1">
    <source>
        <dbReference type="EMBL" id="BAU00441.1"/>
    </source>
</evidence>
<sequence length="69" mass="8011">WCTRAKDSIRFCLQHTKDDRLLLSRGCSRDFVEQRRSAGFYSWRFSGTDVLGCNNVLVERIHDCNRSGA</sequence>
<keyword evidence="2" id="KW-1185">Reference proteome</keyword>
<gene>
    <name evidence="1" type="primary">Vigan.10G203600</name>
    <name evidence="1" type="ORF">VIGAN_10203600</name>
</gene>